<dbReference type="EMBL" id="CAMXCT020000001">
    <property type="protein sequence ID" value="CAL1125104.1"/>
    <property type="molecule type" value="Genomic_DNA"/>
</dbReference>
<feature type="domain" description="RNA polymerase sigma factor 70 region 4 type 2" evidence="7">
    <location>
        <begin position="128"/>
        <end position="169"/>
    </location>
</feature>
<dbReference type="SUPFAM" id="SSF88946">
    <property type="entry name" value="Sigma2 domain of RNA polymerase sigma factors"/>
    <property type="match status" value="1"/>
</dbReference>
<gene>
    <name evidence="8" type="ORF">C1SCF055_LOCUS319</name>
</gene>
<dbReference type="Gene3D" id="1.10.1740.10">
    <property type="match status" value="1"/>
</dbReference>
<keyword evidence="2" id="KW-0805">Transcription regulation</keyword>
<keyword evidence="4" id="KW-0238">DNA-binding</keyword>
<dbReference type="InterPro" id="IPR013249">
    <property type="entry name" value="RNA_pol_sigma70_r4_t2"/>
</dbReference>
<reference evidence="9 10" key="2">
    <citation type="submission" date="2024-05" db="EMBL/GenBank/DDBJ databases">
        <authorList>
            <person name="Chen Y."/>
            <person name="Shah S."/>
            <person name="Dougan E. K."/>
            <person name="Thang M."/>
            <person name="Chan C."/>
        </authorList>
    </citation>
    <scope>NUCLEOTIDE SEQUENCE [LARGE SCALE GENOMIC DNA]</scope>
</reference>
<dbReference type="Pfam" id="PF08281">
    <property type="entry name" value="Sigma70_r4_2"/>
    <property type="match status" value="1"/>
</dbReference>
<dbReference type="GO" id="GO:0003677">
    <property type="term" value="F:DNA binding"/>
    <property type="evidence" value="ECO:0007669"/>
    <property type="project" value="UniProtKB-KW"/>
</dbReference>
<protein>
    <submittedName>
        <fullName evidence="9">ECF RNA polymerase sigma-E factor (RNA polymerase sigma-E factor) (Sigma-24)</fullName>
    </submittedName>
</protein>
<evidence type="ECO:0000256" key="5">
    <source>
        <dbReference type="ARBA" id="ARBA00023163"/>
    </source>
</evidence>
<evidence type="ECO:0000256" key="2">
    <source>
        <dbReference type="ARBA" id="ARBA00023015"/>
    </source>
</evidence>
<proteinExistence type="inferred from homology"/>
<evidence type="ECO:0000256" key="3">
    <source>
        <dbReference type="ARBA" id="ARBA00023082"/>
    </source>
</evidence>
<dbReference type="InterPro" id="IPR000838">
    <property type="entry name" value="RNA_pol_sigma70_ECF_CS"/>
</dbReference>
<sequence length="181" mass="20587">MTTKPPELDESELVAQLVRGDPRAFDLVVEQYQLRVAGLANRLLGWTDATDDVVQDVFVTVLDRVSSFEGRSSLWTWLARITINRCRTWQRRTWLRRKLQSVSGTLLDRQAETPASQPQLIRDETAAEVRTAVRALPAKYREVIVLRYLEELPIEEVAELLELSRGAVDANSPPDLSICNE</sequence>
<name>A0A9P1BEG8_9DINO</name>
<evidence type="ECO:0000256" key="1">
    <source>
        <dbReference type="ARBA" id="ARBA00010641"/>
    </source>
</evidence>
<dbReference type="PANTHER" id="PTHR43133:SF8">
    <property type="entry name" value="RNA POLYMERASE SIGMA FACTOR HI_1459-RELATED"/>
    <property type="match status" value="1"/>
</dbReference>
<dbReference type="InterPro" id="IPR013325">
    <property type="entry name" value="RNA_pol_sigma_r2"/>
</dbReference>
<dbReference type="InterPro" id="IPR014284">
    <property type="entry name" value="RNA_pol_sigma-70_dom"/>
</dbReference>
<dbReference type="PROSITE" id="PS01063">
    <property type="entry name" value="SIGMA70_ECF"/>
    <property type="match status" value="1"/>
</dbReference>
<dbReference type="Gene3D" id="1.10.10.10">
    <property type="entry name" value="Winged helix-like DNA-binding domain superfamily/Winged helix DNA-binding domain"/>
    <property type="match status" value="1"/>
</dbReference>
<comment type="similarity">
    <text evidence="1">Belongs to the sigma-70 factor family. ECF subfamily.</text>
</comment>
<evidence type="ECO:0000313" key="10">
    <source>
        <dbReference type="Proteomes" id="UP001152797"/>
    </source>
</evidence>
<dbReference type="PANTHER" id="PTHR43133">
    <property type="entry name" value="RNA POLYMERASE ECF-TYPE SIGMA FACTO"/>
    <property type="match status" value="1"/>
</dbReference>
<keyword evidence="5" id="KW-0804">Transcription</keyword>
<comment type="caution">
    <text evidence="8">The sequence shown here is derived from an EMBL/GenBank/DDBJ whole genome shotgun (WGS) entry which is preliminary data.</text>
</comment>
<evidence type="ECO:0000259" key="7">
    <source>
        <dbReference type="Pfam" id="PF08281"/>
    </source>
</evidence>
<dbReference type="EMBL" id="CAMXCT010000001">
    <property type="protein sequence ID" value="CAI3971729.1"/>
    <property type="molecule type" value="Genomic_DNA"/>
</dbReference>
<dbReference type="InterPro" id="IPR013324">
    <property type="entry name" value="RNA_pol_sigma_r3/r4-like"/>
</dbReference>
<keyword evidence="10" id="KW-1185">Reference proteome</keyword>
<keyword evidence="3" id="KW-0731">Sigma factor</keyword>
<dbReference type="Pfam" id="PF04542">
    <property type="entry name" value="Sigma70_r2"/>
    <property type="match status" value="1"/>
</dbReference>
<reference evidence="8" key="1">
    <citation type="submission" date="2022-10" db="EMBL/GenBank/DDBJ databases">
        <authorList>
            <person name="Chen Y."/>
            <person name="Dougan E. K."/>
            <person name="Chan C."/>
            <person name="Rhodes N."/>
            <person name="Thang M."/>
        </authorList>
    </citation>
    <scope>NUCLEOTIDE SEQUENCE</scope>
</reference>
<dbReference type="CDD" id="cd06171">
    <property type="entry name" value="Sigma70_r4"/>
    <property type="match status" value="1"/>
</dbReference>
<evidence type="ECO:0000259" key="6">
    <source>
        <dbReference type="Pfam" id="PF04542"/>
    </source>
</evidence>
<accession>A0A9P1BEG8</accession>
<evidence type="ECO:0000256" key="4">
    <source>
        <dbReference type="ARBA" id="ARBA00023125"/>
    </source>
</evidence>
<dbReference type="InterPro" id="IPR007627">
    <property type="entry name" value="RNA_pol_sigma70_r2"/>
</dbReference>
<dbReference type="GO" id="GO:0006352">
    <property type="term" value="P:DNA-templated transcription initiation"/>
    <property type="evidence" value="ECO:0007669"/>
    <property type="project" value="InterPro"/>
</dbReference>
<evidence type="ECO:0000313" key="8">
    <source>
        <dbReference type="EMBL" id="CAI3971729.1"/>
    </source>
</evidence>
<evidence type="ECO:0000313" key="9">
    <source>
        <dbReference type="EMBL" id="CAL4759041.1"/>
    </source>
</evidence>
<dbReference type="GO" id="GO:0016987">
    <property type="term" value="F:sigma factor activity"/>
    <property type="evidence" value="ECO:0007669"/>
    <property type="project" value="UniProtKB-KW"/>
</dbReference>
<dbReference type="NCBIfam" id="TIGR02937">
    <property type="entry name" value="sigma70-ECF"/>
    <property type="match status" value="1"/>
</dbReference>
<dbReference type="OrthoDB" id="5376590at2759"/>
<feature type="domain" description="RNA polymerase sigma-70 region 2" evidence="6">
    <location>
        <begin position="29"/>
        <end position="94"/>
    </location>
</feature>
<dbReference type="AlphaFoldDB" id="A0A9P1BEG8"/>
<dbReference type="EMBL" id="CAMXCT030000001">
    <property type="protein sequence ID" value="CAL4759041.1"/>
    <property type="molecule type" value="Genomic_DNA"/>
</dbReference>
<dbReference type="Proteomes" id="UP001152797">
    <property type="component" value="Unassembled WGS sequence"/>
</dbReference>
<dbReference type="InterPro" id="IPR036388">
    <property type="entry name" value="WH-like_DNA-bd_sf"/>
</dbReference>
<dbReference type="InterPro" id="IPR039425">
    <property type="entry name" value="RNA_pol_sigma-70-like"/>
</dbReference>
<dbReference type="SUPFAM" id="SSF88659">
    <property type="entry name" value="Sigma3 and sigma4 domains of RNA polymerase sigma factors"/>
    <property type="match status" value="1"/>
</dbReference>
<organism evidence="8">
    <name type="scientific">Cladocopium goreaui</name>
    <dbReference type="NCBI Taxonomy" id="2562237"/>
    <lineage>
        <taxon>Eukaryota</taxon>
        <taxon>Sar</taxon>
        <taxon>Alveolata</taxon>
        <taxon>Dinophyceae</taxon>
        <taxon>Suessiales</taxon>
        <taxon>Symbiodiniaceae</taxon>
        <taxon>Cladocopium</taxon>
    </lineage>
</organism>